<dbReference type="AlphaFoldDB" id="A0A4Y7KUK0"/>
<evidence type="ECO:0000256" key="3">
    <source>
        <dbReference type="SAM" id="SignalP"/>
    </source>
</evidence>
<dbReference type="SUPFAM" id="SSF50630">
    <property type="entry name" value="Acid proteases"/>
    <property type="match status" value="1"/>
</dbReference>
<dbReference type="OrthoDB" id="771136at2759"/>
<organism evidence="5 6">
    <name type="scientific">Papaver somniferum</name>
    <name type="common">Opium poppy</name>
    <dbReference type="NCBI Taxonomy" id="3469"/>
    <lineage>
        <taxon>Eukaryota</taxon>
        <taxon>Viridiplantae</taxon>
        <taxon>Streptophyta</taxon>
        <taxon>Embryophyta</taxon>
        <taxon>Tracheophyta</taxon>
        <taxon>Spermatophyta</taxon>
        <taxon>Magnoliopsida</taxon>
        <taxon>Ranunculales</taxon>
        <taxon>Papaveraceae</taxon>
        <taxon>Papaveroideae</taxon>
        <taxon>Papaver</taxon>
    </lineage>
</organism>
<dbReference type="PROSITE" id="PS51767">
    <property type="entry name" value="PEPTIDASE_A1"/>
    <property type="match status" value="1"/>
</dbReference>
<evidence type="ECO:0000256" key="1">
    <source>
        <dbReference type="ARBA" id="ARBA00007447"/>
    </source>
</evidence>
<dbReference type="InterPro" id="IPR032861">
    <property type="entry name" value="TAXi_N"/>
</dbReference>
<name>A0A4Y7KUK0_PAPSO</name>
<dbReference type="GO" id="GO:0006508">
    <property type="term" value="P:proteolysis"/>
    <property type="evidence" value="ECO:0007669"/>
    <property type="project" value="InterPro"/>
</dbReference>
<comment type="similarity">
    <text evidence="1">Belongs to the peptidase A1 family.</text>
</comment>
<feature type="compositionally biased region" description="Polar residues" evidence="2">
    <location>
        <begin position="504"/>
        <end position="528"/>
    </location>
</feature>
<dbReference type="InterPro" id="IPR033121">
    <property type="entry name" value="PEPTIDASE_A1"/>
</dbReference>
<feature type="region of interest" description="Disordered" evidence="2">
    <location>
        <begin position="465"/>
        <end position="528"/>
    </location>
</feature>
<reference evidence="5 6" key="1">
    <citation type="journal article" date="2018" name="Science">
        <title>The opium poppy genome and morphinan production.</title>
        <authorList>
            <person name="Guo L."/>
            <person name="Winzer T."/>
            <person name="Yang X."/>
            <person name="Li Y."/>
            <person name="Ning Z."/>
            <person name="He Z."/>
            <person name="Teodor R."/>
            <person name="Lu Y."/>
            <person name="Bowser T.A."/>
            <person name="Graham I.A."/>
            <person name="Ye K."/>
        </authorList>
    </citation>
    <scope>NUCLEOTIDE SEQUENCE [LARGE SCALE GENOMIC DNA]</scope>
    <source>
        <strain evidence="6">cv. HN1</strain>
        <tissue evidence="5">Leaves</tissue>
    </source>
</reference>
<keyword evidence="6" id="KW-1185">Reference proteome</keyword>
<proteinExistence type="inferred from homology"/>
<sequence length="555" mass="60242">MASSSCYCSSNYLFTLFLVFSIMCFQNAKNCNAIKTIDFEIHHRFSDQVKAIMGADNLPEIGSPEYHAAMVHRDKVFHGRALSENDDDSKLLTLSHGADASYIDSLGPLHYVNISLGTPSLSFFVALDTGTKLLWVPCIHNDMKREEISLNTYSVSSSSTSKAVTCNSSLCELQSGCSKSSSECSYKVEYNAHISSFGVLVEDVLRLKTDNHNPKDIDARITFGCGQVQTGFYWDGMARNGLFGLGIGSTSVPSILSRKSLVADSFSMCFGNDRVGRISFGDKGSSDQQQTSLNSMQQSPWYNITVTQLNVGGSLTDELDVTAIFYSGAEYTLLYDPAYTALCDSFDSQIDKRHSAGPMLGFEYCYHINTATPNVTFIMKGGSKFNVYYPLVEILNTDKTVTAYCLGVMKSSGGNFIGNNFMIGHNIVFNREKMVLGWKASNCTDRIVDSRNDIFPPFPAVSPASPPTINVQPPSVNDGAASPPIINVQPPSVNDGAASPPTPTTNVQPPSINGGTPRNGSNSNNAPQLSVGKPRNLYLIASSLLVLFLPILKIV</sequence>
<dbReference type="OMA" id="EASCVGF"/>
<feature type="chain" id="PRO_5021325629" description="Peptidase A1 domain-containing protein" evidence="3">
    <location>
        <begin position="34"/>
        <end position="555"/>
    </location>
</feature>
<gene>
    <name evidence="5" type="ORF">C5167_000137</name>
</gene>
<protein>
    <recommendedName>
        <fullName evidence="4">Peptidase A1 domain-containing protein</fullName>
    </recommendedName>
</protein>
<feature type="domain" description="Peptidase A1" evidence="4">
    <location>
        <begin position="110"/>
        <end position="439"/>
    </location>
</feature>
<dbReference type="Gene3D" id="2.40.70.10">
    <property type="entry name" value="Acid Proteases"/>
    <property type="match status" value="2"/>
</dbReference>
<evidence type="ECO:0000259" key="4">
    <source>
        <dbReference type="PROSITE" id="PS51767"/>
    </source>
</evidence>
<evidence type="ECO:0000256" key="2">
    <source>
        <dbReference type="SAM" id="MobiDB-lite"/>
    </source>
</evidence>
<accession>A0A4Y7KUK0</accession>
<dbReference type="Proteomes" id="UP000316621">
    <property type="component" value="Chromosome 9"/>
</dbReference>
<evidence type="ECO:0000313" key="5">
    <source>
        <dbReference type="EMBL" id="RZC75848.1"/>
    </source>
</evidence>
<keyword evidence="3" id="KW-0732">Signal</keyword>
<dbReference type="Gramene" id="RZC75848">
    <property type="protein sequence ID" value="RZC75848"/>
    <property type="gene ID" value="C5167_000137"/>
</dbReference>
<evidence type="ECO:0000313" key="6">
    <source>
        <dbReference type="Proteomes" id="UP000316621"/>
    </source>
</evidence>
<dbReference type="InterPro" id="IPR021109">
    <property type="entry name" value="Peptidase_aspartic_dom_sf"/>
</dbReference>
<dbReference type="InterPro" id="IPR001461">
    <property type="entry name" value="Aspartic_peptidase_A1"/>
</dbReference>
<feature type="signal peptide" evidence="3">
    <location>
        <begin position="1"/>
        <end position="33"/>
    </location>
</feature>
<dbReference type="PANTHER" id="PTHR13683">
    <property type="entry name" value="ASPARTYL PROTEASES"/>
    <property type="match status" value="1"/>
</dbReference>
<dbReference type="EMBL" id="CM010723">
    <property type="protein sequence ID" value="RZC75848.1"/>
    <property type="molecule type" value="Genomic_DNA"/>
</dbReference>
<dbReference type="Pfam" id="PF14541">
    <property type="entry name" value="TAXi_C"/>
    <property type="match status" value="1"/>
</dbReference>
<dbReference type="InterPro" id="IPR032799">
    <property type="entry name" value="TAXi_C"/>
</dbReference>
<dbReference type="Pfam" id="PF14543">
    <property type="entry name" value="TAXi_N"/>
    <property type="match status" value="1"/>
</dbReference>
<dbReference type="GO" id="GO:0004190">
    <property type="term" value="F:aspartic-type endopeptidase activity"/>
    <property type="evidence" value="ECO:0007669"/>
    <property type="project" value="InterPro"/>
</dbReference>
<dbReference type="PANTHER" id="PTHR13683:SF826">
    <property type="entry name" value="ASPARTYL PROTEASE FAMILY PROTEIN 1"/>
    <property type="match status" value="1"/>
</dbReference>